<evidence type="ECO:0000313" key="1">
    <source>
        <dbReference type="EMBL" id="WMV30402.1"/>
    </source>
</evidence>
<dbReference type="Proteomes" id="UP001234989">
    <property type="component" value="Chromosome 5"/>
</dbReference>
<keyword evidence="2" id="KW-1185">Reference proteome</keyword>
<accession>A0AAF0QU68</accession>
<name>A0AAF0QU68_SOLVR</name>
<dbReference type="AlphaFoldDB" id="A0AAF0QU68"/>
<gene>
    <name evidence="1" type="ORF">MTR67_023787</name>
</gene>
<sequence>MQNSKIIAYASQQLKIHERNFIQPMI</sequence>
<evidence type="ECO:0000313" key="2">
    <source>
        <dbReference type="Proteomes" id="UP001234989"/>
    </source>
</evidence>
<dbReference type="EMBL" id="CP133616">
    <property type="protein sequence ID" value="WMV30402.1"/>
    <property type="molecule type" value="Genomic_DNA"/>
</dbReference>
<organism evidence="1 2">
    <name type="scientific">Solanum verrucosum</name>
    <dbReference type="NCBI Taxonomy" id="315347"/>
    <lineage>
        <taxon>Eukaryota</taxon>
        <taxon>Viridiplantae</taxon>
        <taxon>Streptophyta</taxon>
        <taxon>Embryophyta</taxon>
        <taxon>Tracheophyta</taxon>
        <taxon>Spermatophyta</taxon>
        <taxon>Magnoliopsida</taxon>
        <taxon>eudicotyledons</taxon>
        <taxon>Gunneridae</taxon>
        <taxon>Pentapetalae</taxon>
        <taxon>asterids</taxon>
        <taxon>lamiids</taxon>
        <taxon>Solanales</taxon>
        <taxon>Solanaceae</taxon>
        <taxon>Solanoideae</taxon>
        <taxon>Solaneae</taxon>
        <taxon>Solanum</taxon>
    </lineage>
</organism>
<protein>
    <submittedName>
        <fullName evidence="1">Uncharacterized protein</fullName>
    </submittedName>
</protein>
<reference evidence="1" key="1">
    <citation type="submission" date="2023-08" db="EMBL/GenBank/DDBJ databases">
        <title>A de novo genome assembly of Solanum verrucosum Schlechtendal, a Mexican diploid species geographically isolated from the other diploid A-genome species in potato relatives.</title>
        <authorList>
            <person name="Hosaka K."/>
        </authorList>
    </citation>
    <scope>NUCLEOTIDE SEQUENCE</scope>
    <source>
        <tissue evidence="1">Young leaves</tissue>
    </source>
</reference>
<proteinExistence type="predicted"/>